<gene>
    <name evidence="1" type="ORF">Esi_0103_0015</name>
</gene>
<name>D8LCE5_ECTSI</name>
<dbReference type="OrthoDB" id="125856at2759"/>
<protein>
    <submittedName>
        <fullName evidence="1">Uncharacterized protein</fullName>
    </submittedName>
</protein>
<organism evidence="1 2">
    <name type="scientific">Ectocarpus siliculosus</name>
    <name type="common">Brown alga</name>
    <name type="synonym">Conferva siliculosa</name>
    <dbReference type="NCBI Taxonomy" id="2880"/>
    <lineage>
        <taxon>Eukaryota</taxon>
        <taxon>Sar</taxon>
        <taxon>Stramenopiles</taxon>
        <taxon>Ochrophyta</taxon>
        <taxon>PX clade</taxon>
        <taxon>Phaeophyceae</taxon>
        <taxon>Ectocarpales</taxon>
        <taxon>Ectocarpaceae</taxon>
        <taxon>Ectocarpus</taxon>
    </lineage>
</organism>
<sequence>MGQSTASEGSLSGLFRRVVTVCQNQFAVIGQVFPPPLVAKVTRLLLSRILNDPVYGVQARVEQVLSPQAPMEPLPLADYLNCLCTVEQQTAALFGMLKARAVESVACVWLSAHFSFFCQRPCVLLIYCKRHRHRHTQR</sequence>
<dbReference type="EMBL" id="FN649752">
    <property type="protein sequence ID" value="CBN78181.2"/>
    <property type="molecule type" value="Genomic_DNA"/>
</dbReference>
<dbReference type="Proteomes" id="UP000002630">
    <property type="component" value="Linkage Group LG27"/>
</dbReference>
<dbReference type="EMBL" id="FN647715">
    <property type="protein sequence ID" value="CBN78181.2"/>
    <property type="molecule type" value="Genomic_DNA"/>
</dbReference>
<dbReference type="InParanoid" id="D8LCE5"/>
<evidence type="ECO:0000313" key="2">
    <source>
        <dbReference type="Proteomes" id="UP000002630"/>
    </source>
</evidence>
<feature type="non-terminal residue" evidence="1">
    <location>
        <position position="138"/>
    </location>
</feature>
<reference evidence="1 2" key="1">
    <citation type="journal article" date="2010" name="Nature">
        <title>The Ectocarpus genome and the independent evolution of multicellularity in brown algae.</title>
        <authorList>
            <person name="Cock J.M."/>
            <person name="Sterck L."/>
            <person name="Rouze P."/>
            <person name="Scornet D."/>
            <person name="Allen A.E."/>
            <person name="Amoutzias G."/>
            <person name="Anthouard V."/>
            <person name="Artiguenave F."/>
            <person name="Aury J.M."/>
            <person name="Badger J.H."/>
            <person name="Beszteri B."/>
            <person name="Billiau K."/>
            <person name="Bonnet E."/>
            <person name="Bothwell J.H."/>
            <person name="Bowler C."/>
            <person name="Boyen C."/>
            <person name="Brownlee C."/>
            <person name="Carrano C.J."/>
            <person name="Charrier B."/>
            <person name="Cho G.Y."/>
            <person name="Coelho S.M."/>
            <person name="Collen J."/>
            <person name="Corre E."/>
            <person name="Da Silva C."/>
            <person name="Delage L."/>
            <person name="Delaroque N."/>
            <person name="Dittami S.M."/>
            <person name="Doulbeau S."/>
            <person name="Elias M."/>
            <person name="Farnham G."/>
            <person name="Gachon C.M."/>
            <person name="Gschloessl B."/>
            <person name="Heesch S."/>
            <person name="Jabbari K."/>
            <person name="Jubin C."/>
            <person name="Kawai H."/>
            <person name="Kimura K."/>
            <person name="Kloareg B."/>
            <person name="Kupper F.C."/>
            <person name="Lang D."/>
            <person name="Le Bail A."/>
            <person name="Leblanc C."/>
            <person name="Lerouge P."/>
            <person name="Lohr M."/>
            <person name="Lopez P.J."/>
            <person name="Martens C."/>
            <person name="Maumus F."/>
            <person name="Michel G."/>
            <person name="Miranda-Saavedra D."/>
            <person name="Morales J."/>
            <person name="Moreau H."/>
            <person name="Motomura T."/>
            <person name="Nagasato C."/>
            <person name="Napoli C.A."/>
            <person name="Nelson D.R."/>
            <person name="Nyvall-Collen P."/>
            <person name="Peters A.F."/>
            <person name="Pommier C."/>
            <person name="Potin P."/>
            <person name="Poulain J."/>
            <person name="Quesneville H."/>
            <person name="Read B."/>
            <person name="Rensing S.A."/>
            <person name="Ritter A."/>
            <person name="Rousvoal S."/>
            <person name="Samanta M."/>
            <person name="Samson G."/>
            <person name="Schroeder D.C."/>
            <person name="Segurens B."/>
            <person name="Strittmatter M."/>
            <person name="Tonon T."/>
            <person name="Tregear J.W."/>
            <person name="Valentin K."/>
            <person name="von Dassow P."/>
            <person name="Yamagishi T."/>
            <person name="Van de Peer Y."/>
            <person name="Wincker P."/>
        </authorList>
    </citation>
    <scope>NUCLEOTIDE SEQUENCE [LARGE SCALE GENOMIC DNA]</scope>
    <source>
        <strain evidence="2">Ec32 / CCAP1310/4</strain>
    </source>
</reference>
<dbReference type="AlphaFoldDB" id="D8LCE5"/>
<accession>D8LCE5</accession>
<proteinExistence type="predicted"/>
<evidence type="ECO:0000313" key="1">
    <source>
        <dbReference type="EMBL" id="CBN78181.2"/>
    </source>
</evidence>
<keyword evidence="2" id="KW-1185">Reference proteome</keyword>